<dbReference type="AlphaFoldDB" id="A0A7Z7QR36"/>
<dbReference type="EMBL" id="UHEF01000001">
    <property type="protein sequence ID" value="SUM90061.1"/>
    <property type="molecule type" value="Genomic_DNA"/>
</dbReference>
<reference evidence="3" key="1">
    <citation type="submission" date="2018-06" db="EMBL/GenBank/DDBJ databases">
        <authorList>
            <consortium name="Pathogen Informatics"/>
            <person name="Doyle S."/>
        </authorList>
    </citation>
    <scope>NUCLEOTIDE SEQUENCE [LARGE SCALE GENOMIC DNA]</scope>
    <source>
        <strain evidence="3">NCTC12218</strain>
    </source>
</reference>
<reference evidence="2 4" key="2">
    <citation type="submission" date="2020-11" db="EMBL/GenBank/DDBJ databases">
        <authorList>
            <consortium name="Pathogen Informatics"/>
        </authorList>
    </citation>
    <scope>NUCLEOTIDE SEQUENCE [LARGE SCALE GENOMIC DNA]</scope>
    <source>
        <strain evidence="2 4">NCTC12218</strain>
    </source>
</reference>
<accession>A0A7Z7QR36</accession>
<proteinExistence type="predicted"/>
<keyword evidence="1" id="KW-0472">Membrane</keyword>
<evidence type="ECO:0000313" key="2">
    <source>
        <dbReference type="EMBL" id="CAD7360487.1"/>
    </source>
</evidence>
<name>A0A7Z7QR36_STASC</name>
<evidence type="ECO:0000313" key="4">
    <source>
        <dbReference type="Proteomes" id="UP000264146"/>
    </source>
</evidence>
<evidence type="ECO:0000313" key="3">
    <source>
        <dbReference type="EMBL" id="SUM90061.1"/>
    </source>
</evidence>
<protein>
    <submittedName>
        <fullName evidence="3">Membrane spanning protein</fullName>
    </submittedName>
</protein>
<keyword evidence="1" id="KW-1133">Transmembrane helix</keyword>
<dbReference type="RefSeq" id="WP_236744705.1">
    <property type="nucleotide sequence ID" value="NZ_LR962863.1"/>
</dbReference>
<feature type="transmembrane region" description="Helical" evidence="1">
    <location>
        <begin position="29"/>
        <end position="52"/>
    </location>
</feature>
<gene>
    <name evidence="3" type="ORF">NCTC12218_02163</name>
</gene>
<feature type="transmembrane region" description="Helical" evidence="1">
    <location>
        <begin position="73"/>
        <end position="93"/>
    </location>
</feature>
<dbReference type="Proteomes" id="UP000264146">
    <property type="component" value="Chromosome"/>
</dbReference>
<dbReference type="EMBL" id="LR962863">
    <property type="protein sequence ID" value="CAD7360487.1"/>
    <property type="molecule type" value="Genomic_DNA"/>
</dbReference>
<keyword evidence="1" id="KW-0812">Transmembrane</keyword>
<sequence length="95" mass="11384">MNMLFIFVIAIVLIQAIIAILYSQMNWPWYVCLIVFSFPFGIALFLIQLFYYERFHKDWDVAFKTKLLLKYSYILTFFRVCCIVFNHFCGLIVSS</sequence>
<organism evidence="3">
    <name type="scientific">Staphylococcus schleiferi</name>
    <dbReference type="NCBI Taxonomy" id="1295"/>
    <lineage>
        <taxon>Bacteria</taxon>
        <taxon>Bacillati</taxon>
        <taxon>Bacillota</taxon>
        <taxon>Bacilli</taxon>
        <taxon>Bacillales</taxon>
        <taxon>Staphylococcaceae</taxon>
        <taxon>Staphylococcus</taxon>
    </lineage>
</organism>
<evidence type="ECO:0000256" key="1">
    <source>
        <dbReference type="SAM" id="Phobius"/>
    </source>
</evidence>